<feature type="domain" description="DUF294" evidence="2">
    <location>
        <begin position="184"/>
        <end position="321"/>
    </location>
</feature>
<reference evidence="3 4" key="1">
    <citation type="submission" date="2022-10" db="EMBL/GenBank/DDBJ databases">
        <title>Description of Fervidibacillus gen. nov. in the family Fervidibacillaceae fam. nov. with two species, Fervidibacillus albus sp. nov., and Fervidibacillus halotolerans sp. nov., isolated from tidal flat sediments.</title>
        <authorList>
            <person name="Kwon K.K."/>
            <person name="Yang S.-H."/>
        </authorList>
    </citation>
    <scope>NUCLEOTIDE SEQUENCE [LARGE SCALE GENOMIC DNA]</scope>
    <source>
        <strain evidence="3 4">DSM 23332</strain>
    </source>
</reference>
<protein>
    <submittedName>
        <fullName evidence="3">DUF294 nucleotidyltransferase-like domain-containing protein</fullName>
    </submittedName>
</protein>
<accession>A0ABT2WH12</accession>
<sequence length="330" mass="38635">MREAFTSYQSIKRWYDKNYTCYLESIDKLQSFHEMVLKSVFAITLKDMIKQYGPPPCEFSWFVMGSAGRCEQAVVSDQDHGIIYKEQGTTQITYFLTFGKKLMQALAYIGFPICDGNVMSSNPIWCRSEKEWEAQINHWIQENSWQSLRYILIFMDARVVVGDKKQLATLKKLVYQMIEQQPSILERLLENTKFKIDAIGIVNQFLPITTGPYSGCINIKLTALFPYVNAIRLLAIIEKIEATSTLSRMEALGLYDQYKVMMETHIDNFKKLMQMRISKKEITHYEDTHYLNIKSLTKLEKKKLKQIFKDLKVLQKYTKLRVQEVVSNEK</sequence>
<dbReference type="EMBL" id="JAOUSE010000035">
    <property type="protein sequence ID" value="MCU9594981.1"/>
    <property type="molecule type" value="Genomic_DNA"/>
</dbReference>
<evidence type="ECO:0000259" key="1">
    <source>
        <dbReference type="Pfam" id="PF03445"/>
    </source>
</evidence>
<keyword evidence="4" id="KW-1185">Reference proteome</keyword>
<proteinExistence type="predicted"/>
<evidence type="ECO:0000259" key="2">
    <source>
        <dbReference type="Pfam" id="PF10335"/>
    </source>
</evidence>
<dbReference type="Pfam" id="PF03445">
    <property type="entry name" value="DUF294"/>
    <property type="match status" value="1"/>
</dbReference>
<dbReference type="RefSeq" id="WP_263061915.1">
    <property type="nucleotide sequence ID" value="NZ_JAOUSE010000035.1"/>
</dbReference>
<gene>
    <name evidence="3" type="ORF">OEV82_11075</name>
</gene>
<dbReference type="InterPro" id="IPR018821">
    <property type="entry name" value="DUF294_put_nucleoTrafse_sb-bd"/>
</dbReference>
<name>A0ABT2WH12_9BACI</name>
<dbReference type="Pfam" id="PF10335">
    <property type="entry name" value="DUF294_C"/>
    <property type="match status" value="1"/>
</dbReference>
<evidence type="ECO:0000313" key="3">
    <source>
        <dbReference type="EMBL" id="MCU9594981.1"/>
    </source>
</evidence>
<evidence type="ECO:0000313" key="4">
    <source>
        <dbReference type="Proteomes" id="UP001208656"/>
    </source>
</evidence>
<dbReference type="Proteomes" id="UP001208656">
    <property type="component" value="Unassembled WGS sequence"/>
</dbReference>
<organism evidence="3 4">
    <name type="scientific">Pallidibacillus thermolactis</name>
    <dbReference type="NCBI Taxonomy" id="251051"/>
    <lineage>
        <taxon>Bacteria</taxon>
        <taxon>Bacillati</taxon>
        <taxon>Bacillota</taxon>
        <taxon>Bacilli</taxon>
        <taxon>Bacillales</taxon>
        <taxon>Bacillaceae</taxon>
        <taxon>Pallidibacillus</taxon>
    </lineage>
</organism>
<dbReference type="CDD" id="cd05401">
    <property type="entry name" value="NT_GlnE_GlnD_like"/>
    <property type="match status" value="1"/>
</dbReference>
<comment type="caution">
    <text evidence="3">The sequence shown here is derived from an EMBL/GenBank/DDBJ whole genome shotgun (WGS) entry which is preliminary data.</text>
</comment>
<feature type="domain" description="Protein-PII uridylyltransferase N-terminal" evidence="1">
    <location>
        <begin position="30"/>
        <end position="143"/>
    </location>
</feature>
<dbReference type="InterPro" id="IPR005105">
    <property type="entry name" value="GlnD_Uridyltrans_N"/>
</dbReference>